<sequence length="519" mass="58103">MAGSSAARAAAAWAEKRKAQVEAANAKKAQKEMGEVTSDHTFKPKLRSKATNRSLGSLSNSSGKITEKPSLISPVLKRRAGDMAEPPAPVPETKEHPEPISEAPQAQERAVPKARVSGPLRRGEMQPTEAVVVERAQVSRPAPRSKKESSGRSGGSISPRGVVSNSSMKSMKSVTTSRASRPTSSAGRSRGSLESLETVESPVTPPHNGAFAQVVPSSEGLFCWKQMTHGWTQRWPRVPTDPGAFPPEEPAEPDWLEEPELEGETEHQWLPEDRQRPEAAAEEQEPNDLERLERLREQLEEEQRQLEEEAVKLQSGVVNAEKLQELAEKQQQRLARFDREQMEQQMEQPNETWEDPLEDPSEGRAWLKPLPVITEQPELLEELQSQQLEELQSLQKRWQQEQASLQEKLHAQLTHVERDPELTRDPEVSEATSPEKVEKVEDAEEKMEEDQELPQVESKPASQLAEMLRALMSAQQAQQAQEHAQQQKLLEQSLCRILRAGPGERVPESDASEEYLLMS</sequence>
<name>A0ABP0MVX7_9DINO</name>
<feature type="region of interest" description="Disordered" evidence="1">
    <location>
        <begin position="340"/>
        <end position="364"/>
    </location>
</feature>
<evidence type="ECO:0000313" key="2">
    <source>
        <dbReference type="EMBL" id="CAK9055660.1"/>
    </source>
</evidence>
<feature type="region of interest" description="Disordered" evidence="1">
    <location>
        <begin position="233"/>
        <end position="290"/>
    </location>
</feature>
<accession>A0ABP0MVX7</accession>
<comment type="caution">
    <text evidence="2">The sequence shown here is derived from an EMBL/GenBank/DDBJ whole genome shotgun (WGS) entry which is preliminary data.</text>
</comment>
<feature type="region of interest" description="Disordered" evidence="1">
    <location>
        <begin position="1"/>
        <end position="212"/>
    </location>
</feature>
<dbReference type="Proteomes" id="UP001642464">
    <property type="component" value="Unassembled WGS sequence"/>
</dbReference>
<evidence type="ECO:0000313" key="3">
    <source>
        <dbReference type="Proteomes" id="UP001642464"/>
    </source>
</evidence>
<feature type="compositionally biased region" description="Basic and acidic residues" evidence="1">
    <location>
        <begin position="264"/>
        <end position="279"/>
    </location>
</feature>
<feature type="compositionally biased region" description="Polar residues" evidence="1">
    <location>
        <begin position="396"/>
        <end position="405"/>
    </location>
</feature>
<keyword evidence="3" id="KW-1185">Reference proteome</keyword>
<feature type="compositionally biased region" description="Acidic residues" evidence="1">
    <location>
        <begin position="441"/>
        <end position="452"/>
    </location>
</feature>
<feature type="compositionally biased region" description="Low complexity" evidence="1">
    <location>
        <begin position="52"/>
        <end position="63"/>
    </location>
</feature>
<dbReference type="EMBL" id="CAXAMM010024625">
    <property type="protein sequence ID" value="CAK9055660.1"/>
    <property type="molecule type" value="Genomic_DNA"/>
</dbReference>
<feature type="compositionally biased region" description="Low complexity" evidence="1">
    <location>
        <begin position="1"/>
        <end position="13"/>
    </location>
</feature>
<protein>
    <submittedName>
        <fullName evidence="2">Non-structural protein 6</fullName>
    </submittedName>
</protein>
<organism evidence="2 3">
    <name type="scientific">Durusdinium trenchii</name>
    <dbReference type="NCBI Taxonomy" id="1381693"/>
    <lineage>
        <taxon>Eukaryota</taxon>
        <taxon>Sar</taxon>
        <taxon>Alveolata</taxon>
        <taxon>Dinophyceae</taxon>
        <taxon>Suessiales</taxon>
        <taxon>Symbiodiniaceae</taxon>
        <taxon>Durusdinium</taxon>
    </lineage>
</organism>
<feature type="region of interest" description="Disordered" evidence="1">
    <location>
        <begin position="500"/>
        <end position="519"/>
    </location>
</feature>
<feature type="compositionally biased region" description="Basic and acidic residues" evidence="1">
    <location>
        <begin position="407"/>
        <end position="440"/>
    </location>
</feature>
<feature type="compositionally biased region" description="Acidic residues" evidence="1">
    <location>
        <begin position="249"/>
        <end position="263"/>
    </location>
</feature>
<feature type="compositionally biased region" description="Basic and acidic residues" evidence="1">
    <location>
        <begin position="29"/>
        <end position="42"/>
    </location>
</feature>
<reference evidence="2 3" key="1">
    <citation type="submission" date="2024-02" db="EMBL/GenBank/DDBJ databases">
        <authorList>
            <person name="Chen Y."/>
            <person name="Shah S."/>
            <person name="Dougan E. K."/>
            <person name="Thang M."/>
            <person name="Chan C."/>
        </authorList>
    </citation>
    <scope>NUCLEOTIDE SEQUENCE [LARGE SCALE GENOMIC DNA]</scope>
</reference>
<feature type="compositionally biased region" description="Low complexity" evidence="1">
    <location>
        <begin position="155"/>
        <end position="192"/>
    </location>
</feature>
<evidence type="ECO:0000256" key="1">
    <source>
        <dbReference type="SAM" id="MobiDB-lite"/>
    </source>
</evidence>
<gene>
    <name evidence="2" type="ORF">SCF082_LOCUS30071</name>
</gene>
<feature type="region of interest" description="Disordered" evidence="1">
    <location>
        <begin position="393"/>
        <end position="461"/>
    </location>
</feature>
<proteinExistence type="predicted"/>